<dbReference type="Gene3D" id="3.40.50.1820">
    <property type="entry name" value="alpha/beta hydrolase"/>
    <property type="match status" value="1"/>
</dbReference>
<dbReference type="InterPro" id="IPR013783">
    <property type="entry name" value="Ig-like_fold"/>
</dbReference>
<dbReference type="InterPro" id="IPR014756">
    <property type="entry name" value="Ig_E-set"/>
</dbReference>
<dbReference type="AlphaFoldDB" id="L1N9U2"/>
<accession>L1N9U2</accession>
<sequence length="400" mass="45258">MKRLYLLVALCFTALITTAQEIVAEKRVSIKSPIINADKTVTFSIFAPSVHEVILEADFLPKVERMSRFGPTKSNGQVNLKKTDNGVWTYTSGEINPELHTYCFYLDGVRITDPENIYVIRDIATYSNYFLIDGEASKNYFVRDVPHGTVAKVWYPAAKLGMVARRLTVYTPAGYEENKAKRYPVFYLLHGAGGDENAWSEQGRAVEILDNLIAQGLAKPMIVVMPNGNVSQQAAPGAYTNSMYKPVSFPPRTMEGSFEAAFPDIISFVDKYYRTLSDKSHRAIAGLSMGGFHSLYTSANYPDKFGYVGLFSAAIDRHAKGPNDYIYQDLDKKLAAQFKAGVKLYYIAIGSDDFLYKENVEYRARLDKAGYAYTYWETDGGHEWRNWRRYLNAFVPQLFR</sequence>
<organism evidence="2 3">
    <name type="scientific">Hoylesella saccharolytica F0055</name>
    <dbReference type="NCBI Taxonomy" id="1127699"/>
    <lineage>
        <taxon>Bacteria</taxon>
        <taxon>Pseudomonadati</taxon>
        <taxon>Bacteroidota</taxon>
        <taxon>Bacteroidia</taxon>
        <taxon>Bacteroidales</taxon>
        <taxon>Prevotellaceae</taxon>
        <taxon>Hoylesella</taxon>
    </lineage>
</organism>
<name>L1N9U2_9BACT</name>
<dbReference type="SUPFAM" id="SSF53474">
    <property type="entry name" value="alpha/beta-Hydrolases"/>
    <property type="match status" value="1"/>
</dbReference>
<dbReference type="HOGENOM" id="CLU_037618_2_1_10"/>
<dbReference type="STRING" id="1127699.HMPREF9151_01336"/>
<proteinExistence type="predicted"/>
<dbReference type="Proteomes" id="UP000010433">
    <property type="component" value="Unassembled WGS sequence"/>
</dbReference>
<protein>
    <submittedName>
        <fullName evidence="2">Putative esterase</fullName>
    </submittedName>
</protein>
<dbReference type="PATRIC" id="fig|1127699.3.peg.1236"/>
<dbReference type="PANTHER" id="PTHR48098">
    <property type="entry name" value="ENTEROCHELIN ESTERASE-RELATED"/>
    <property type="match status" value="1"/>
</dbReference>
<dbReference type="SUPFAM" id="SSF81296">
    <property type="entry name" value="E set domains"/>
    <property type="match status" value="1"/>
</dbReference>
<keyword evidence="1" id="KW-0732">Signal</keyword>
<dbReference type="OrthoDB" id="9803578at2"/>
<evidence type="ECO:0000256" key="1">
    <source>
        <dbReference type="SAM" id="SignalP"/>
    </source>
</evidence>
<reference evidence="2 3" key="1">
    <citation type="submission" date="2012-05" db="EMBL/GenBank/DDBJ databases">
        <authorList>
            <person name="Weinstock G."/>
            <person name="Sodergren E."/>
            <person name="Lobos E.A."/>
            <person name="Fulton L."/>
            <person name="Fulton R."/>
            <person name="Courtney L."/>
            <person name="Fronick C."/>
            <person name="O'Laughlin M."/>
            <person name="Godfrey J."/>
            <person name="Wilson R.M."/>
            <person name="Miner T."/>
            <person name="Farmer C."/>
            <person name="Delehaunty K."/>
            <person name="Cordes M."/>
            <person name="Minx P."/>
            <person name="Tomlinson C."/>
            <person name="Chen J."/>
            <person name="Wollam A."/>
            <person name="Pepin K.H."/>
            <person name="Bhonagiri V."/>
            <person name="Zhang X."/>
            <person name="Suruliraj S."/>
            <person name="Warren W."/>
            <person name="Mitreva M."/>
            <person name="Mardis E.R."/>
            <person name="Wilson R.K."/>
        </authorList>
    </citation>
    <scope>NUCLEOTIDE SEQUENCE [LARGE SCALE GENOMIC DNA]</scope>
    <source>
        <strain evidence="2 3">F0055</strain>
    </source>
</reference>
<dbReference type="Pfam" id="PF00756">
    <property type="entry name" value="Esterase"/>
    <property type="match status" value="1"/>
</dbReference>
<dbReference type="RefSeq" id="WP_009162612.1">
    <property type="nucleotide sequence ID" value="NZ_KB290998.1"/>
</dbReference>
<feature type="chain" id="PRO_5003954909" evidence="1">
    <location>
        <begin position="20"/>
        <end position="400"/>
    </location>
</feature>
<evidence type="ECO:0000313" key="2">
    <source>
        <dbReference type="EMBL" id="EKY00101.1"/>
    </source>
</evidence>
<dbReference type="Gene3D" id="2.60.40.10">
    <property type="entry name" value="Immunoglobulins"/>
    <property type="match status" value="1"/>
</dbReference>
<dbReference type="InterPro" id="IPR000801">
    <property type="entry name" value="Esterase-like"/>
</dbReference>
<evidence type="ECO:0000313" key="3">
    <source>
        <dbReference type="Proteomes" id="UP000010433"/>
    </source>
</evidence>
<dbReference type="InterPro" id="IPR050583">
    <property type="entry name" value="Mycobacterial_A85_antigen"/>
</dbReference>
<keyword evidence="3" id="KW-1185">Reference proteome</keyword>
<gene>
    <name evidence="2" type="ORF">HMPREF9151_01336</name>
</gene>
<dbReference type="InterPro" id="IPR029058">
    <property type="entry name" value="AB_hydrolase_fold"/>
</dbReference>
<dbReference type="CDD" id="cd11294">
    <property type="entry name" value="E_set_Esterase_like_N"/>
    <property type="match status" value="1"/>
</dbReference>
<comment type="caution">
    <text evidence="2">The sequence shown here is derived from an EMBL/GenBank/DDBJ whole genome shotgun (WGS) entry which is preliminary data.</text>
</comment>
<dbReference type="EMBL" id="AMEP01000089">
    <property type="protein sequence ID" value="EKY00101.1"/>
    <property type="molecule type" value="Genomic_DNA"/>
</dbReference>
<feature type="signal peptide" evidence="1">
    <location>
        <begin position="1"/>
        <end position="19"/>
    </location>
</feature>